<dbReference type="STRING" id="74649.A0A2P6RN04"/>
<dbReference type="InterPro" id="IPR024875">
    <property type="entry name" value="Protein_Lines"/>
</dbReference>
<sequence>MCSDSNLTKLHRLIDDSLRSYTEPDVVSVAKEREILVSLSQILRQVKLWIGEVDSDSDNGVVIGLDFENECMCLSKILTHMIVLLTVESQYVKHLACNVLAAVSEFVAASGSHWDAFIRLLCDCMDLAITAAVSCSTSTLATGASDLCFSSLSLILVLKPKVKNGDWSVAAGVVRVLRDILKYLKSEDDDELVEVFIEAVNSFLSTVPWDLLHEIRVGPNADALKCSRADVSFQRTLFLGNLIQFLCSLVEQGGVVDAPGGSLDKHHPVFSRIIKLVPKLLRLCLGEQADCVISNNCISQYFKHKLLVLMIRLIVQTCPESSILVSWLQLIHYYFEELLRQPISTLECNQEDCLEGSPFLSSVSDSEVNSLSSRHLQRQAVFLFLRCSFSLINSNGGTNRKCACASWNLCLDYDSNAELQCCGRKEGLLELNNWLQGHLPTDMLVDLEMYFEKCADFAKSFLQLYIKEDDVLFRVLLQLLCVPCPAEKQFEEERGSFQDSKGNVLFFVSDLFNPVLLFHLFLVELSYDHQVLLDYLISKDTGISCAEYLLRCLRKVCDSWSLFVEFPPSGQAINRSSCKKRKVSLNGSSFCGADLFALVKDSGGLFLEDECDDENKYDFKHTRENFQKAKECLISLKNSIESLHQKNLFPYNPNALLNRLMRFQELCFEEEK</sequence>
<accession>A0A2P6RN04</accession>
<evidence type="ECO:0000313" key="3">
    <source>
        <dbReference type="EMBL" id="PRQ47815.1"/>
    </source>
</evidence>
<feature type="domain" description="Protein Lines C-terminal" evidence="2">
    <location>
        <begin position="629"/>
        <end position="665"/>
    </location>
</feature>
<dbReference type="PANTHER" id="PTHR16057">
    <property type="entry name" value="WINS1, 2 PROTEIN"/>
    <property type="match status" value="1"/>
</dbReference>
<keyword evidence="4" id="KW-1185">Reference proteome</keyword>
<dbReference type="PANTHER" id="PTHR16057:SF1">
    <property type="entry name" value="PROTEIN LINES HOMOLOG 1"/>
    <property type="match status" value="1"/>
</dbReference>
<dbReference type="OMA" id="INGHMVA"/>
<dbReference type="AlphaFoldDB" id="A0A2P6RN04"/>
<gene>
    <name evidence="3" type="ORF">RchiOBHm_Chr2g0103811</name>
</gene>
<evidence type="ECO:0000259" key="2">
    <source>
        <dbReference type="Pfam" id="PF14695"/>
    </source>
</evidence>
<dbReference type="InterPro" id="IPR032794">
    <property type="entry name" value="LINES_N"/>
</dbReference>
<organism evidence="3 4">
    <name type="scientific">Rosa chinensis</name>
    <name type="common">China rose</name>
    <dbReference type="NCBI Taxonomy" id="74649"/>
    <lineage>
        <taxon>Eukaryota</taxon>
        <taxon>Viridiplantae</taxon>
        <taxon>Streptophyta</taxon>
        <taxon>Embryophyta</taxon>
        <taxon>Tracheophyta</taxon>
        <taxon>Spermatophyta</taxon>
        <taxon>Magnoliopsida</taxon>
        <taxon>eudicotyledons</taxon>
        <taxon>Gunneridae</taxon>
        <taxon>Pentapetalae</taxon>
        <taxon>rosids</taxon>
        <taxon>fabids</taxon>
        <taxon>Rosales</taxon>
        <taxon>Rosaceae</taxon>
        <taxon>Rosoideae</taxon>
        <taxon>Rosoideae incertae sedis</taxon>
        <taxon>Rosa</taxon>
    </lineage>
</organism>
<proteinExistence type="predicted"/>
<dbReference type="Pfam" id="PF14694">
    <property type="entry name" value="LINES_N"/>
    <property type="match status" value="1"/>
</dbReference>
<dbReference type="Gramene" id="PRQ47815">
    <property type="protein sequence ID" value="PRQ47815"/>
    <property type="gene ID" value="RchiOBHm_Chr2g0103811"/>
</dbReference>
<reference evidence="3 4" key="1">
    <citation type="journal article" date="2018" name="Nat. Genet.">
        <title>The Rosa genome provides new insights in the design of modern roses.</title>
        <authorList>
            <person name="Bendahmane M."/>
        </authorList>
    </citation>
    <scope>NUCLEOTIDE SEQUENCE [LARGE SCALE GENOMIC DNA]</scope>
    <source>
        <strain evidence="4">cv. Old Blush</strain>
    </source>
</reference>
<dbReference type="Pfam" id="PF14695">
    <property type="entry name" value="LINES_C"/>
    <property type="match status" value="1"/>
</dbReference>
<protein>
    <submittedName>
        <fullName evidence="3">Putative armadillo-like helical, protein Line</fullName>
    </submittedName>
</protein>
<dbReference type="Proteomes" id="UP000238479">
    <property type="component" value="Chromosome 2"/>
</dbReference>
<dbReference type="InterPro" id="IPR029415">
    <property type="entry name" value="Lines_C"/>
</dbReference>
<name>A0A2P6RN04_ROSCH</name>
<evidence type="ECO:0000259" key="1">
    <source>
        <dbReference type="Pfam" id="PF14694"/>
    </source>
</evidence>
<evidence type="ECO:0000313" key="4">
    <source>
        <dbReference type="Proteomes" id="UP000238479"/>
    </source>
</evidence>
<feature type="domain" description="Protein Lines N-terminal" evidence="1">
    <location>
        <begin position="428"/>
        <end position="565"/>
    </location>
</feature>
<dbReference type="OrthoDB" id="8251209at2759"/>
<comment type="caution">
    <text evidence="3">The sequence shown here is derived from an EMBL/GenBank/DDBJ whole genome shotgun (WGS) entry which is preliminary data.</text>
</comment>
<dbReference type="EMBL" id="PDCK01000040">
    <property type="protein sequence ID" value="PRQ47815.1"/>
    <property type="molecule type" value="Genomic_DNA"/>
</dbReference>